<protein>
    <submittedName>
        <fullName evidence="2">Uncharacterized protein</fullName>
    </submittedName>
</protein>
<evidence type="ECO:0000313" key="2">
    <source>
        <dbReference type="EMBL" id="VVC86260.1"/>
    </source>
</evidence>
<dbReference type="AlphaFoldDB" id="A0A5E4PK50"/>
<reference evidence="2 3" key="1">
    <citation type="submission" date="2017-07" db="EMBL/GenBank/DDBJ databases">
        <authorList>
            <person name="Talla V."/>
            <person name="Backstrom N."/>
        </authorList>
    </citation>
    <scope>NUCLEOTIDE SEQUENCE [LARGE SCALE GENOMIC DNA]</scope>
</reference>
<name>A0A5E4PK50_9NEOP</name>
<sequence>MDDLIENMKRKLSIGNIVDYIKNENKTSEIEKENSDKVIIHDTVSNSEKGGTISKEVKDDIAPMKTLGDIKIKSSNSGSPQQNLNVLQKPSQNQQEKAKDELFYYEDDNKFDCFN</sequence>
<keyword evidence="3" id="KW-1185">Reference proteome</keyword>
<accession>A0A5E4PK50</accession>
<proteinExistence type="predicted"/>
<feature type="region of interest" description="Disordered" evidence="1">
    <location>
        <begin position="70"/>
        <end position="98"/>
    </location>
</feature>
<gene>
    <name evidence="2" type="ORF">LSINAPIS_LOCUS115</name>
</gene>
<feature type="compositionally biased region" description="Polar residues" evidence="1">
    <location>
        <begin position="73"/>
        <end position="95"/>
    </location>
</feature>
<evidence type="ECO:0000256" key="1">
    <source>
        <dbReference type="SAM" id="MobiDB-lite"/>
    </source>
</evidence>
<organism evidence="2 3">
    <name type="scientific">Leptidea sinapis</name>
    <dbReference type="NCBI Taxonomy" id="189913"/>
    <lineage>
        <taxon>Eukaryota</taxon>
        <taxon>Metazoa</taxon>
        <taxon>Ecdysozoa</taxon>
        <taxon>Arthropoda</taxon>
        <taxon>Hexapoda</taxon>
        <taxon>Insecta</taxon>
        <taxon>Pterygota</taxon>
        <taxon>Neoptera</taxon>
        <taxon>Endopterygota</taxon>
        <taxon>Lepidoptera</taxon>
        <taxon>Glossata</taxon>
        <taxon>Ditrysia</taxon>
        <taxon>Papilionoidea</taxon>
        <taxon>Pieridae</taxon>
        <taxon>Dismorphiinae</taxon>
        <taxon>Leptidea</taxon>
    </lineage>
</organism>
<evidence type="ECO:0000313" key="3">
    <source>
        <dbReference type="Proteomes" id="UP000324832"/>
    </source>
</evidence>
<dbReference type="EMBL" id="FZQP02000002">
    <property type="protein sequence ID" value="VVC86260.1"/>
    <property type="molecule type" value="Genomic_DNA"/>
</dbReference>
<dbReference type="Proteomes" id="UP000324832">
    <property type="component" value="Unassembled WGS sequence"/>
</dbReference>